<evidence type="ECO:0000313" key="2">
    <source>
        <dbReference type="Proteomes" id="UP000886501"/>
    </source>
</evidence>
<sequence>MATSASTKQHFMVYIPDRTDPGTLQRRLDLRSEHLERIRTLVTNETLKVVGPTLTPESVLPNAEQKMNGSLQVWEASSIEEVKKLVEDDIYYSGDVWDKEKIIIAPMILGHPK</sequence>
<comment type="caution">
    <text evidence="1">The sequence shown here is derived from an EMBL/GenBank/DDBJ whole genome shotgun (WGS) entry which is preliminary data.</text>
</comment>
<protein>
    <submittedName>
        <fullName evidence="1">Uncharacterized protein</fullName>
    </submittedName>
</protein>
<dbReference type="EMBL" id="MU117986">
    <property type="protein sequence ID" value="KAF9650267.1"/>
    <property type="molecule type" value="Genomic_DNA"/>
</dbReference>
<dbReference type="Proteomes" id="UP000886501">
    <property type="component" value="Unassembled WGS sequence"/>
</dbReference>
<gene>
    <name evidence="1" type="ORF">BDM02DRAFT_1445527</name>
</gene>
<reference evidence="1" key="2">
    <citation type="journal article" date="2020" name="Nat. Commun.">
        <title>Large-scale genome sequencing of mycorrhizal fungi provides insights into the early evolution of symbiotic traits.</title>
        <authorList>
            <person name="Miyauchi S."/>
            <person name="Kiss E."/>
            <person name="Kuo A."/>
            <person name="Drula E."/>
            <person name="Kohler A."/>
            <person name="Sanchez-Garcia M."/>
            <person name="Morin E."/>
            <person name="Andreopoulos B."/>
            <person name="Barry K.W."/>
            <person name="Bonito G."/>
            <person name="Buee M."/>
            <person name="Carver A."/>
            <person name="Chen C."/>
            <person name="Cichocki N."/>
            <person name="Clum A."/>
            <person name="Culley D."/>
            <person name="Crous P.W."/>
            <person name="Fauchery L."/>
            <person name="Girlanda M."/>
            <person name="Hayes R.D."/>
            <person name="Keri Z."/>
            <person name="LaButti K."/>
            <person name="Lipzen A."/>
            <person name="Lombard V."/>
            <person name="Magnuson J."/>
            <person name="Maillard F."/>
            <person name="Murat C."/>
            <person name="Nolan M."/>
            <person name="Ohm R.A."/>
            <person name="Pangilinan J."/>
            <person name="Pereira M.F."/>
            <person name="Perotto S."/>
            <person name="Peter M."/>
            <person name="Pfister S."/>
            <person name="Riley R."/>
            <person name="Sitrit Y."/>
            <person name="Stielow J.B."/>
            <person name="Szollosi G."/>
            <person name="Zifcakova L."/>
            <person name="Stursova M."/>
            <person name="Spatafora J.W."/>
            <person name="Tedersoo L."/>
            <person name="Vaario L.M."/>
            <person name="Yamada A."/>
            <person name="Yan M."/>
            <person name="Wang P."/>
            <person name="Xu J."/>
            <person name="Bruns T."/>
            <person name="Baldrian P."/>
            <person name="Vilgalys R."/>
            <person name="Dunand C."/>
            <person name="Henrissat B."/>
            <person name="Grigoriev I.V."/>
            <person name="Hibbett D."/>
            <person name="Nagy L.G."/>
            <person name="Martin F.M."/>
        </authorList>
    </citation>
    <scope>NUCLEOTIDE SEQUENCE</scope>
    <source>
        <strain evidence="1">P2</strain>
    </source>
</reference>
<accession>A0ACB6ZKX8</accession>
<name>A0ACB6ZKX8_THEGA</name>
<organism evidence="1 2">
    <name type="scientific">Thelephora ganbajun</name>
    <name type="common">Ganba fungus</name>
    <dbReference type="NCBI Taxonomy" id="370292"/>
    <lineage>
        <taxon>Eukaryota</taxon>
        <taxon>Fungi</taxon>
        <taxon>Dikarya</taxon>
        <taxon>Basidiomycota</taxon>
        <taxon>Agaricomycotina</taxon>
        <taxon>Agaricomycetes</taxon>
        <taxon>Thelephorales</taxon>
        <taxon>Thelephoraceae</taxon>
        <taxon>Thelephora</taxon>
    </lineage>
</organism>
<reference evidence="1" key="1">
    <citation type="submission" date="2019-10" db="EMBL/GenBank/DDBJ databases">
        <authorList>
            <consortium name="DOE Joint Genome Institute"/>
            <person name="Kuo A."/>
            <person name="Miyauchi S."/>
            <person name="Kiss E."/>
            <person name="Drula E."/>
            <person name="Kohler A."/>
            <person name="Sanchez-Garcia M."/>
            <person name="Andreopoulos B."/>
            <person name="Barry K.W."/>
            <person name="Bonito G."/>
            <person name="Buee M."/>
            <person name="Carver A."/>
            <person name="Chen C."/>
            <person name="Cichocki N."/>
            <person name="Clum A."/>
            <person name="Culley D."/>
            <person name="Crous P.W."/>
            <person name="Fauchery L."/>
            <person name="Girlanda M."/>
            <person name="Hayes R."/>
            <person name="Keri Z."/>
            <person name="Labutti K."/>
            <person name="Lipzen A."/>
            <person name="Lombard V."/>
            <person name="Magnuson J."/>
            <person name="Maillard F."/>
            <person name="Morin E."/>
            <person name="Murat C."/>
            <person name="Nolan M."/>
            <person name="Ohm R."/>
            <person name="Pangilinan J."/>
            <person name="Pereira M."/>
            <person name="Perotto S."/>
            <person name="Peter M."/>
            <person name="Riley R."/>
            <person name="Sitrit Y."/>
            <person name="Stielow B."/>
            <person name="Szollosi G."/>
            <person name="Zifcakova L."/>
            <person name="Stursova M."/>
            <person name="Spatafora J.W."/>
            <person name="Tedersoo L."/>
            <person name="Vaario L.-M."/>
            <person name="Yamada A."/>
            <person name="Yan M."/>
            <person name="Wang P."/>
            <person name="Xu J."/>
            <person name="Bruns T."/>
            <person name="Baldrian P."/>
            <person name="Vilgalys R."/>
            <person name="Henrissat B."/>
            <person name="Grigoriev I.V."/>
            <person name="Hibbett D."/>
            <person name="Nagy L.G."/>
            <person name="Martin F.M."/>
        </authorList>
    </citation>
    <scope>NUCLEOTIDE SEQUENCE</scope>
    <source>
        <strain evidence="1">P2</strain>
    </source>
</reference>
<keyword evidence="2" id="KW-1185">Reference proteome</keyword>
<evidence type="ECO:0000313" key="1">
    <source>
        <dbReference type="EMBL" id="KAF9650267.1"/>
    </source>
</evidence>
<proteinExistence type="predicted"/>